<evidence type="ECO:0000313" key="1">
    <source>
        <dbReference type="EMBL" id="ETT87781.1"/>
    </source>
</evidence>
<reference evidence="1 2" key="1">
    <citation type="journal article" date="2014" name="BMC Genomics">
        <title>Genomic comparison of sporeforming bacilli isolated from milk.</title>
        <authorList>
            <person name="Moreno Switt A.I."/>
            <person name="Andrus A.D."/>
            <person name="Ranieri M.L."/>
            <person name="Orsi R.H."/>
            <person name="Ivy R."/>
            <person name="den Bakker H.C."/>
            <person name="Martin N.H."/>
            <person name="Wiedmann M."/>
            <person name="Boor K.J."/>
        </authorList>
    </citation>
    <scope>NUCLEOTIDE SEQUENCE [LARGE SCALE GENOMIC DNA]</scope>
    <source>
        <strain evidence="1 2">FSL R5-213</strain>
    </source>
</reference>
<keyword evidence="2" id="KW-1185">Reference proteome</keyword>
<comment type="caution">
    <text evidence="1">The sequence shown here is derived from an EMBL/GenBank/DDBJ whole genome shotgun (WGS) entry which is preliminary data.</text>
</comment>
<proteinExistence type="predicted"/>
<dbReference type="Proteomes" id="UP000019062">
    <property type="component" value="Unassembled WGS sequence"/>
</dbReference>
<sequence length="67" mass="7855">MIFLSNFVEKYIFRCKKTLEYQGQSIDKYNISLSISTFFVNDLFFDKIPTILIQNVGFTIYKANDIG</sequence>
<gene>
    <name evidence="1" type="ORF">C176_02523</name>
</gene>
<evidence type="ECO:0000313" key="2">
    <source>
        <dbReference type="Proteomes" id="UP000019062"/>
    </source>
</evidence>
<accession>W4F6M5</accession>
<protein>
    <submittedName>
        <fullName evidence="1">Uncharacterized protein</fullName>
    </submittedName>
</protein>
<organism evidence="1 2">
    <name type="scientific">Viridibacillus arenosi FSL R5-213</name>
    <dbReference type="NCBI Taxonomy" id="1227360"/>
    <lineage>
        <taxon>Bacteria</taxon>
        <taxon>Bacillati</taxon>
        <taxon>Bacillota</taxon>
        <taxon>Bacilli</taxon>
        <taxon>Bacillales</taxon>
        <taxon>Caryophanaceae</taxon>
        <taxon>Viridibacillus</taxon>
    </lineage>
</organism>
<dbReference type="EMBL" id="ASQA01000008">
    <property type="protein sequence ID" value="ETT87781.1"/>
    <property type="molecule type" value="Genomic_DNA"/>
</dbReference>
<dbReference type="AlphaFoldDB" id="W4F6M5"/>
<name>W4F6M5_9BACL</name>